<gene>
    <name evidence="3" type="ORF">CRE_29352</name>
</gene>
<dbReference type="EMBL" id="DS268494">
    <property type="protein sequence ID" value="EFP11839.1"/>
    <property type="molecule type" value="Genomic_DNA"/>
</dbReference>
<dbReference type="InParanoid" id="E3MY14"/>
<dbReference type="AlphaFoldDB" id="E3MY14"/>
<evidence type="ECO:0000313" key="4">
    <source>
        <dbReference type="Proteomes" id="UP000008281"/>
    </source>
</evidence>
<protein>
    <submittedName>
        <fullName evidence="3">Uncharacterized protein</fullName>
    </submittedName>
</protein>
<dbReference type="HOGENOM" id="CLU_1857158_0_0_1"/>
<evidence type="ECO:0000313" key="3">
    <source>
        <dbReference type="EMBL" id="EFP11839.1"/>
    </source>
</evidence>
<proteinExistence type="predicted"/>
<feature type="compositionally biased region" description="Polar residues" evidence="1">
    <location>
        <begin position="57"/>
        <end position="77"/>
    </location>
</feature>
<organism evidence="4">
    <name type="scientific">Caenorhabditis remanei</name>
    <name type="common">Caenorhabditis vulgaris</name>
    <dbReference type="NCBI Taxonomy" id="31234"/>
    <lineage>
        <taxon>Eukaryota</taxon>
        <taxon>Metazoa</taxon>
        <taxon>Ecdysozoa</taxon>
        <taxon>Nematoda</taxon>
        <taxon>Chromadorea</taxon>
        <taxon>Rhabditida</taxon>
        <taxon>Rhabditina</taxon>
        <taxon>Rhabditomorpha</taxon>
        <taxon>Rhabditoidea</taxon>
        <taxon>Rhabditidae</taxon>
        <taxon>Peloderinae</taxon>
        <taxon>Caenorhabditis</taxon>
    </lineage>
</organism>
<evidence type="ECO:0000256" key="1">
    <source>
        <dbReference type="SAM" id="MobiDB-lite"/>
    </source>
</evidence>
<feature type="signal peptide" evidence="2">
    <location>
        <begin position="1"/>
        <end position="18"/>
    </location>
</feature>
<reference evidence="3" key="1">
    <citation type="submission" date="2007-07" db="EMBL/GenBank/DDBJ databases">
        <title>PCAP assembly of the Caenorhabditis remanei genome.</title>
        <authorList>
            <consortium name="The Caenorhabditis remanei Sequencing Consortium"/>
            <person name="Wilson R.K."/>
        </authorList>
    </citation>
    <scope>NUCLEOTIDE SEQUENCE [LARGE SCALE GENOMIC DNA]</scope>
    <source>
        <strain evidence="3">PB4641</strain>
    </source>
</reference>
<accession>E3MY14</accession>
<feature type="chain" id="PRO_5003177644" evidence="2">
    <location>
        <begin position="19"/>
        <end position="138"/>
    </location>
</feature>
<sequence length="138" mass="15224">MLIIYSQFILFLAQFVSSSPPPATCETYLHTVSANALHMMKETAIRFLKQKPEATSRSDASSVWRNTSVTPADDTGQQMLEVTDYTRVQNAREVSAHIPIHQITDDLQPSPATTATAAADTTEVFADNDHNNQSVSIR</sequence>
<feature type="region of interest" description="Disordered" evidence="1">
    <location>
        <begin position="51"/>
        <end position="77"/>
    </location>
</feature>
<evidence type="ECO:0000256" key="2">
    <source>
        <dbReference type="SAM" id="SignalP"/>
    </source>
</evidence>
<keyword evidence="4" id="KW-1185">Reference proteome</keyword>
<dbReference type="Proteomes" id="UP000008281">
    <property type="component" value="Unassembled WGS sequence"/>
</dbReference>
<keyword evidence="2" id="KW-0732">Signal</keyword>
<name>E3MY14_CAERE</name>